<feature type="compositionally biased region" description="Low complexity" evidence="1">
    <location>
        <begin position="721"/>
        <end position="739"/>
    </location>
</feature>
<dbReference type="EMBL" id="JAHWGI010001301">
    <property type="protein sequence ID" value="KAK3927884.1"/>
    <property type="molecule type" value="Genomic_DNA"/>
</dbReference>
<keyword evidence="3" id="KW-1185">Reference proteome</keyword>
<name>A0AAE1HUW4_9NEOP</name>
<gene>
    <name evidence="2" type="ORF">KUF71_016169</name>
</gene>
<feature type="region of interest" description="Disordered" evidence="1">
    <location>
        <begin position="866"/>
        <end position="902"/>
    </location>
</feature>
<reference evidence="2" key="1">
    <citation type="submission" date="2021-07" db="EMBL/GenBank/DDBJ databases">
        <authorList>
            <person name="Catto M.A."/>
            <person name="Jacobson A."/>
            <person name="Kennedy G."/>
            <person name="Labadie P."/>
            <person name="Hunt B.G."/>
            <person name="Srinivasan R."/>
        </authorList>
    </citation>
    <scope>NUCLEOTIDE SEQUENCE</scope>
    <source>
        <strain evidence="2">PL_HMW_Pooled</strain>
        <tissue evidence="2">Head</tissue>
    </source>
</reference>
<dbReference type="Proteomes" id="UP001219518">
    <property type="component" value="Unassembled WGS sequence"/>
</dbReference>
<evidence type="ECO:0000313" key="3">
    <source>
        <dbReference type="Proteomes" id="UP001219518"/>
    </source>
</evidence>
<comment type="caution">
    <text evidence="2">The sequence shown here is derived from an EMBL/GenBank/DDBJ whole genome shotgun (WGS) entry which is preliminary data.</text>
</comment>
<sequence>NPVSARVLQRSLSTLCSVLQAYHDDADGAVQEKNVRHIDGLGGVQQTSDAARRLEEQVRREVEEQVRATGSGRASGTWSVTKHAEYAGGSAGAGLPVRATITGEALEGGDGLAAITTNCHNCRLRIRKIGGGGSSAGGDLAASGGAAHGGMQVESSQARYYSSRSEGGLGLGQDYGSARPVDLSAGTAASRLVQSSQQYGAAGYGGSAGGYGASASQYAQPGDATAAGGSSSRKETKVTKSSWQLSDLGYGTSNIEDLIRRLDEDMRAGRFQNGKTVTTVTTTTSENGAPPVTRQETFVKDGLDIAQFPRGPDALGQGFATTSIGQSQIEDLLRGLREELRSGKTEAGKTVTTVVESSSVNGAAPVVTKKTYVRDGFDASALDLAGTGLDTRLDGGYGTSGSQGSRSVSRTTQSVWTSGTRPLGVDHLGGGNLLTQSHHLARNSTSSYGSRTEGQEIRAVDPLGGGHLVRETPGYGAAASGVGSSSYGSVSGSEIKSTRRVDALGGGHLLRETGGQGSAGAYGSSSYKETRRVDALGGGHLIRDTDGAYGSAQQPLPTSDSISVAQMPGYRKTAPLDTDAPAYGGTSKYYSTFQTSSYTSGGAGGASGSGVVDSGLAGSQSTLGAADIAGASDSRTSSSSSYKKVVKYSSSGAVLGPADLAQDASGNQAFIAAEGGRIPEAGSGSYFSSGSSSYQRAASGISGVNPAAPAGTVVVPVRGPAGPAGSATSSVSATQVSRSEWAETADDEYPPLRHAPQPDSSVQRPVSLKDIGIVSGDTQQASSGYSTRYSSTRESGYGASSTGTGYGATGTNYGASGSNYGASGSDHGASGSNYGASGSSYGASGSNYAARSAYSSSRQYEMPATAHSTSWSSQSTYSSGTPSRVSSSYGGLSQQYDGARAQRMAQTHMRPDCDQTANIKI</sequence>
<feature type="compositionally biased region" description="Low complexity" evidence="1">
    <location>
        <begin position="782"/>
        <end position="801"/>
    </location>
</feature>
<feature type="region of interest" description="Disordered" evidence="1">
    <location>
        <begin position="721"/>
        <end position="801"/>
    </location>
</feature>
<feature type="compositionally biased region" description="Low complexity" evidence="1">
    <location>
        <begin position="866"/>
        <end position="883"/>
    </location>
</feature>
<feature type="compositionally biased region" description="Polar residues" evidence="1">
    <location>
        <begin position="884"/>
        <end position="896"/>
    </location>
</feature>
<feature type="compositionally biased region" description="Polar residues" evidence="1">
    <location>
        <begin position="551"/>
        <end position="563"/>
    </location>
</feature>
<feature type="region of interest" description="Disordered" evidence="1">
    <location>
        <begin position="544"/>
        <end position="563"/>
    </location>
</feature>
<feature type="region of interest" description="Disordered" evidence="1">
    <location>
        <begin position="220"/>
        <end position="240"/>
    </location>
</feature>
<feature type="region of interest" description="Disordered" evidence="1">
    <location>
        <begin position="395"/>
        <end position="422"/>
    </location>
</feature>
<proteinExistence type="predicted"/>
<feature type="non-terminal residue" evidence="2">
    <location>
        <position position="1"/>
    </location>
</feature>
<evidence type="ECO:0000313" key="2">
    <source>
        <dbReference type="EMBL" id="KAK3927884.1"/>
    </source>
</evidence>
<accession>A0AAE1HUW4</accession>
<protein>
    <submittedName>
        <fullName evidence="2">Mitochondrial distribution and morphology protein 12</fullName>
    </submittedName>
</protein>
<dbReference type="AlphaFoldDB" id="A0AAE1HUW4"/>
<evidence type="ECO:0000256" key="1">
    <source>
        <dbReference type="SAM" id="MobiDB-lite"/>
    </source>
</evidence>
<reference evidence="2" key="2">
    <citation type="journal article" date="2023" name="BMC Genomics">
        <title>Pest status, molecular evolution, and epigenetic factors derived from the genome assembly of Frankliniella fusca, a thysanopteran phytovirus vector.</title>
        <authorList>
            <person name="Catto M.A."/>
            <person name="Labadie P.E."/>
            <person name="Jacobson A.L."/>
            <person name="Kennedy G.G."/>
            <person name="Srinivasan R."/>
            <person name="Hunt B.G."/>
        </authorList>
    </citation>
    <scope>NUCLEOTIDE SEQUENCE</scope>
    <source>
        <strain evidence="2">PL_HMW_Pooled</strain>
    </source>
</reference>
<organism evidence="2 3">
    <name type="scientific">Frankliniella fusca</name>
    <dbReference type="NCBI Taxonomy" id="407009"/>
    <lineage>
        <taxon>Eukaryota</taxon>
        <taxon>Metazoa</taxon>
        <taxon>Ecdysozoa</taxon>
        <taxon>Arthropoda</taxon>
        <taxon>Hexapoda</taxon>
        <taxon>Insecta</taxon>
        <taxon>Pterygota</taxon>
        <taxon>Neoptera</taxon>
        <taxon>Paraneoptera</taxon>
        <taxon>Thysanoptera</taxon>
        <taxon>Terebrantia</taxon>
        <taxon>Thripoidea</taxon>
        <taxon>Thripidae</taxon>
        <taxon>Frankliniella</taxon>
    </lineage>
</organism>
<feature type="compositionally biased region" description="Polar residues" evidence="1">
    <location>
        <begin position="402"/>
        <end position="420"/>
    </location>
</feature>